<gene>
    <name evidence="2" type="ORF">EVEC_LOCUS4039</name>
</gene>
<reference evidence="2 3" key="2">
    <citation type="submission" date="2018-10" db="EMBL/GenBank/DDBJ databases">
        <authorList>
            <consortium name="Pathogen Informatics"/>
        </authorList>
    </citation>
    <scope>NUCLEOTIDE SEQUENCE [LARGE SCALE GENOMIC DNA]</scope>
</reference>
<evidence type="ECO:0000313" key="2">
    <source>
        <dbReference type="EMBL" id="VDD89288.1"/>
    </source>
</evidence>
<dbReference type="SUPFAM" id="SSF46458">
    <property type="entry name" value="Globin-like"/>
    <property type="match status" value="1"/>
</dbReference>
<dbReference type="WBParaSite" id="EVEC_0000433101-mRNA-1">
    <property type="protein sequence ID" value="EVEC_0000433101-mRNA-1"/>
    <property type="gene ID" value="EVEC_0000433101"/>
</dbReference>
<sequence length="174" mass="19663">MKQKMEMVESLKEFLFRVTEQLSDSDEVQRTSEEFGVKHVQFRNQGFRPDFFAITADAVTTECCFLDAAVHQSYDTVTAWSTLTSAMFSAVRDGYYNELRKQRRASSALPLMKTRSSLDTSTDGSSRGDADEHSRRGSRSISPMDSSVTKEETADESNKSDKSSNLLRPQLRGY</sequence>
<proteinExistence type="predicted"/>
<evidence type="ECO:0000313" key="3">
    <source>
        <dbReference type="Proteomes" id="UP000274131"/>
    </source>
</evidence>
<dbReference type="GO" id="GO:0019825">
    <property type="term" value="F:oxygen binding"/>
    <property type="evidence" value="ECO:0007669"/>
    <property type="project" value="InterPro"/>
</dbReference>
<feature type="region of interest" description="Disordered" evidence="1">
    <location>
        <begin position="106"/>
        <end position="174"/>
    </location>
</feature>
<dbReference type="GO" id="GO:0020037">
    <property type="term" value="F:heme binding"/>
    <property type="evidence" value="ECO:0007669"/>
    <property type="project" value="InterPro"/>
</dbReference>
<feature type="compositionally biased region" description="Polar residues" evidence="1">
    <location>
        <begin position="114"/>
        <end position="125"/>
    </location>
</feature>
<dbReference type="InterPro" id="IPR009050">
    <property type="entry name" value="Globin-like_sf"/>
</dbReference>
<organism evidence="4">
    <name type="scientific">Enterobius vermicularis</name>
    <name type="common">Human pinworm</name>
    <dbReference type="NCBI Taxonomy" id="51028"/>
    <lineage>
        <taxon>Eukaryota</taxon>
        <taxon>Metazoa</taxon>
        <taxon>Ecdysozoa</taxon>
        <taxon>Nematoda</taxon>
        <taxon>Chromadorea</taxon>
        <taxon>Rhabditida</taxon>
        <taxon>Spirurina</taxon>
        <taxon>Oxyuridomorpha</taxon>
        <taxon>Oxyuroidea</taxon>
        <taxon>Oxyuridae</taxon>
        <taxon>Enterobius</taxon>
    </lineage>
</organism>
<dbReference type="InterPro" id="IPR012292">
    <property type="entry name" value="Globin/Proto"/>
</dbReference>
<dbReference type="Gene3D" id="1.10.490.10">
    <property type="entry name" value="Globins"/>
    <property type="match status" value="1"/>
</dbReference>
<dbReference type="EMBL" id="UXUI01007746">
    <property type="protein sequence ID" value="VDD89288.1"/>
    <property type="molecule type" value="Genomic_DNA"/>
</dbReference>
<feature type="compositionally biased region" description="Basic and acidic residues" evidence="1">
    <location>
        <begin position="126"/>
        <end position="135"/>
    </location>
</feature>
<feature type="compositionally biased region" description="Basic and acidic residues" evidence="1">
    <location>
        <begin position="148"/>
        <end position="162"/>
    </location>
</feature>
<keyword evidence="3" id="KW-1185">Reference proteome</keyword>
<evidence type="ECO:0000256" key="1">
    <source>
        <dbReference type="SAM" id="MobiDB-lite"/>
    </source>
</evidence>
<evidence type="ECO:0000313" key="4">
    <source>
        <dbReference type="WBParaSite" id="EVEC_0000433101-mRNA-1"/>
    </source>
</evidence>
<dbReference type="OrthoDB" id="5854162at2759"/>
<dbReference type="Proteomes" id="UP000274131">
    <property type="component" value="Unassembled WGS sequence"/>
</dbReference>
<dbReference type="AlphaFoldDB" id="A0A0N4V2T5"/>
<name>A0A0N4V2T5_ENTVE</name>
<accession>A0A0N4V2T5</accession>
<protein>
    <submittedName>
        <fullName evidence="4">GLOBIN domain-containing protein</fullName>
    </submittedName>
</protein>
<reference evidence="4" key="1">
    <citation type="submission" date="2017-02" db="UniProtKB">
        <authorList>
            <consortium name="WormBaseParasite"/>
        </authorList>
    </citation>
    <scope>IDENTIFICATION</scope>
</reference>